<dbReference type="PANTHER" id="PTHR20842:SF0">
    <property type="entry name" value="ALPHA-ASPARTYL DIPEPTIDASE"/>
    <property type="match status" value="1"/>
</dbReference>
<comment type="similarity">
    <text evidence="1">Belongs to the peptidase S51 family.</text>
</comment>
<sequence>MLILTSNGLSSDKIIGEMKELCETLSKAVIVTTASAEYKENDWHIPRLTGELKSVGLSVDYFDFDYEKPELLLNYDVIEINGGNPFYLLSSMRKSNCEDIMERLIQEKIVVGVSAGSIVLQKNINLIAQYSPELNKDVHLEDFSGFGFSPIELLPHYSRFITKFDRFEEKAKEYELANNCKVIRIDDGQAVVVNSKDYWII</sequence>
<keyword evidence="3" id="KW-0378">Hydrolase</keyword>
<keyword evidence="2" id="KW-0645">Protease</keyword>
<dbReference type="Gene3D" id="3.40.50.880">
    <property type="match status" value="1"/>
</dbReference>
<evidence type="ECO:0000256" key="2">
    <source>
        <dbReference type="ARBA" id="ARBA00022670"/>
    </source>
</evidence>
<name>A0ABS1EV81_9CLOT</name>
<reference evidence="6" key="1">
    <citation type="submission" date="2021-01" db="EMBL/GenBank/DDBJ databases">
        <title>Genome public.</title>
        <authorList>
            <person name="Liu C."/>
            <person name="Sun Q."/>
        </authorList>
    </citation>
    <scope>NUCLEOTIDE SEQUENCE [LARGE SCALE GENOMIC DNA]</scope>
    <source>
        <strain evidence="6">YIM B02505</strain>
    </source>
</reference>
<keyword evidence="4" id="KW-0720">Serine protease</keyword>
<protein>
    <submittedName>
        <fullName evidence="5">Type 1 glutamine amidotransferase-like domain-containing protein</fullName>
    </submittedName>
</protein>
<evidence type="ECO:0000256" key="4">
    <source>
        <dbReference type="ARBA" id="ARBA00022825"/>
    </source>
</evidence>
<evidence type="ECO:0000313" key="5">
    <source>
        <dbReference type="EMBL" id="MBK1813239.1"/>
    </source>
</evidence>
<comment type="caution">
    <text evidence="5">The sequence shown here is derived from an EMBL/GenBank/DDBJ whole genome shotgun (WGS) entry which is preliminary data.</text>
</comment>
<accession>A0ABS1EV81</accession>
<proteinExistence type="inferred from homology"/>
<dbReference type="InterPro" id="IPR029062">
    <property type="entry name" value="Class_I_gatase-like"/>
</dbReference>
<dbReference type="EMBL" id="JAENHN010000059">
    <property type="protein sequence ID" value="MBK1813239.1"/>
    <property type="molecule type" value="Genomic_DNA"/>
</dbReference>
<evidence type="ECO:0000256" key="1">
    <source>
        <dbReference type="ARBA" id="ARBA00006534"/>
    </source>
</evidence>
<dbReference type="RefSeq" id="WP_200273148.1">
    <property type="nucleotide sequence ID" value="NZ_JAENHN010000059.1"/>
</dbReference>
<evidence type="ECO:0000256" key="3">
    <source>
        <dbReference type="ARBA" id="ARBA00022801"/>
    </source>
</evidence>
<dbReference type="Proteomes" id="UP000596739">
    <property type="component" value="Unassembled WGS sequence"/>
</dbReference>
<dbReference type="InterPro" id="IPR005320">
    <property type="entry name" value="Peptidase_S51"/>
</dbReference>
<evidence type="ECO:0000313" key="6">
    <source>
        <dbReference type="Proteomes" id="UP000596739"/>
    </source>
</evidence>
<dbReference type="PANTHER" id="PTHR20842">
    <property type="entry name" value="PROTEASE S51 ALPHA-ASPARTYL DIPEPTIDASE"/>
    <property type="match status" value="1"/>
</dbReference>
<dbReference type="SUPFAM" id="SSF52317">
    <property type="entry name" value="Class I glutamine amidotransferase-like"/>
    <property type="match status" value="1"/>
</dbReference>
<dbReference type="Pfam" id="PF03575">
    <property type="entry name" value="Peptidase_S51"/>
    <property type="match status" value="1"/>
</dbReference>
<keyword evidence="6" id="KW-1185">Reference proteome</keyword>
<gene>
    <name evidence="5" type="ORF">JHL18_21695</name>
</gene>
<organism evidence="5 6">
    <name type="scientific">Clostridium yunnanense</name>
    <dbReference type="NCBI Taxonomy" id="2800325"/>
    <lineage>
        <taxon>Bacteria</taxon>
        <taxon>Bacillati</taxon>
        <taxon>Bacillota</taxon>
        <taxon>Clostridia</taxon>
        <taxon>Eubacteriales</taxon>
        <taxon>Clostridiaceae</taxon>
        <taxon>Clostridium</taxon>
    </lineage>
</organism>